<organism evidence="1 2">
    <name type="scientific">Pleurodeles waltl</name>
    <name type="common">Iberian ribbed newt</name>
    <dbReference type="NCBI Taxonomy" id="8319"/>
    <lineage>
        <taxon>Eukaryota</taxon>
        <taxon>Metazoa</taxon>
        <taxon>Chordata</taxon>
        <taxon>Craniata</taxon>
        <taxon>Vertebrata</taxon>
        <taxon>Euteleostomi</taxon>
        <taxon>Amphibia</taxon>
        <taxon>Batrachia</taxon>
        <taxon>Caudata</taxon>
        <taxon>Salamandroidea</taxon>
        <taxon>Salamandridae</taxon>
        <taxon>Pleurodelinae</taxon>
        <taxon>Pleurodeles</taxon>
    </lineage>
</organism>
<accession>A0AAV7VP99</accession>
<name>A0AAV7VP99_PLEWA</name>
<dbReference type="Proteomes" id="UP001066276">
    <property type="component" value="Chromosome 2_1"/>
</dbReference>
<dbReference type="EMBL" id="JANPWB010000003">
    <property type="protein sequence ID" value="KAJ1202435.1"/>
    <property type="molecule type" value="Genomic_DNA"/>
</dbReference>
<protein>
    <submittedName>
        <fullName evidence="1">Uncharacterized protein</fullName>
    </submittedName>
</protein>
<proteinExistence type="predicted"/>
<dbReference type="AlphaFoldDB" id="A0AAV7VP99"/>
<keyword evidence="2" id="KW-1185">Reference proteome</keyword>
<sequence>MEPERAECWGCHLLALSGNEPPPAPVFKTELSASIGLQRRCPNSQRHAYHTCEKGQKIKPVNVIHTSNIQDDEEDMDDDDIEGAVHVIHAMQPGGHP</sequence>
<gene>
    <name evidence="1" type="ORF">NDU88_006235</name>
</gene>
<evidence type="ECO:0000313" key="1">
    <source>
        <dbReference type="EMBL" id="KAJ1202435.1"/>
    </source>
</evidence>
<evidence type="ECO:0000313" key="2">
    <source>
        <dbReference type="Proteomes" id="UP001066276"/>
    </source>
</evidence>
<reference evidence="1" key="1">
    <citation type="journal article" date="2022" name="bioRxiv">
        <title>Sequencing and chromosome-scale assembly of the giantPleurodeles waltlgenome.</title>
        <authorList>
            <person name="Brown T."/>
            <person name="Elewa A."/>
            <person name="Iarovenko S."/>
            <person name="Subramanian E."/>
            <person name="Araus A.J."/>
            <person name="Petzold A."/>
            <person name="Susuki M."/>
            <person name="Suzuki K.-i.T."/>
            <person name="Hayashi T."/>
            <person name="Toyoda A."/>
            <person name="Oliveira C."/>
            <person name="Osipova E."/>
            <person name="Leigh N.D."/>
            <person name="Simon A."/>
            <person name="Yun M.H."/>
        </authorList>
    </citation>
    <scope>NUCLEOTIDE SEQUENCE</scope>
    <source>
        <strain evidence="1">20211129_DDA</strain>
        <tissue evidence="1">Liver</tissue>
    </source>
</reference>
<comment type="caution">
    <text evidence="1">The sequence shown here is derived from an EMBL/GenBank/DDBJ whole genome shotgun (WGS) entry which is preliminary data.</text>
</comment>